<dbReference type="InterPro" id="IPR057336">
    <property type="entry name" value="GerAC_N"/>
</dbReference>
<keyword evidence="6" id="KW-0564">Palmitate</keyword>
<dbReference type="STRING" id="483937.AMQ84_07215"/>
<dbReference type="InterPro" id="IPR008844">
    <property type="entry name" value="Spore_GerAC-like"/>
</dbReference>
<name>A0A0E4CX00_9BACL</name>
<keyword evidence="3" id="KW-0309">Germination</keyword>
<proteinExistence type="inferred from homology"/>
<evidence type="ECO:0000313" key="11">
    <source>
        <dbReference type="EMBL" id="CQR55839.1"/>
    </source>
</evidence>
<evidence type="ECO:0000256" key="7">
    <source>
        <dbReference type="ARBA" id="ARBA00023288"/>
    </source>
</evidence>
<feature type="domain" description="Spore germination protein N-terminal" evidence="10">
    <location>
        <begin position="25"/>
        <end position="195"/>
    </location>
</feature>
<dbReference type="GO" id="GO:0016020">
    <property type="term" value="C:membrane"/>
    <property type="evidence" value="ECO:0007669"/>
    <property type="project" value="UniProtKB-SubCell"/>
</dbReference>
<dbReference type="InterPro" id="IPR038501">
    <property type="entry name" value="Spore_GerAC_C_sf"/>
</dbReference>
<dbReference type="GO" id="GO:0009847">
    <property type="term" value="P:spore germination"/>
    <property type="evidence" value="ECO:0007669"/>
    <property type="project" value="InterPro"/>
</dbReference>
<dbReference type="Gene3D" id="3.30.300.210">
    <property type="entry name" value="Nutrient germinant receptor protein C, domain 3"/>
    <property type="match status" value="1"/>
</dbReference>
<dbReference type="Proteomes" id="UP000033163">
    <property type="component" value="Chromosome I"/>
</dbReference>
<accession>A0A0E4CX00</accession>
<evidence type="ECO:0000256" key="1">
    <source>
        <dbReference type="ARBA" id="ARBA00004635"/>
    </source>
</evidence>
<keyword evidence="5" id="KW-0472">Membrane</keyword>
<evidence type="ECO:0000313" key="12">
    <source>
        <dbReference type="Proteomes" id="UP000033163"/>
    </source>
</evidence>
<keyword evidence="7" id="KW-0449">Lipoprotein</keyword>
<evidence type="ECO:0000256" key="5">
    <source>
        <dbReference type="ARBA" id="ARBA00023136"/>
    </source>
</evidence>
<dbReference type="Pfam" id="PF05504">
    <property type="entry name" value="Spore_GerAC"/>
    <property type="match status" value="1"/>
</dbReference>
<keyword evidence="4 8" id="KW-0732">Signal</keyword>
<dbReference type="AlphaFoldDB" id="A0A0E4CX00"/>
<sequence length="399" mass="45413">MYRRRLCLTFLAAALLLTETGCWSSNEIEDLSMYTALTIDAGQPTQTEQTFEKEGGSYLKDNKITVTIEIVPKQSYGNSNKTPDTGAKAPNYVNISETGDSVLEILRQFAIRLDRPVIGHHLKVIVISRQLLQEQRIQDLMDFVLRDNDIRPSCLILMSEGRAADTLKTKFGGEIPAFHLRGMTRNRFRNSRIMKGIITSELDALMHAKKSFLLQNIVEANQEVEFSGGGVIKGDTGRWIGNLEQQDIESIAWIKGDVKGGTLKTYNPDHQTVTYEIKSAKSKISAKVNKDHEPEFHVSIESEGRLIEKWKDPGLPSKKEYLEKMQGIFKERLTEMIQSLMHKMQSEFKVEVAGFGDRLSVEEPQEWKKLKDHWDETFSRTPVTFDIKLTITDYGSFTE</sequence>
<dbReference type="NCBIfam" id="TIGR02887">
    <property type="entry name" value="spore_ger_x_C"/>
    <property type="match status" value="1"/>
</dbReference>
<comment type="similarity">
    <text evidence="2">Belongs to the GerABKC lipoprotein family.</text>
</comment>
<dbReference type="PANTHER" id="PTHR35789:SF1">
    <property type="entry name" value="SPORE GERMINATION PROTEIN B3"/>
    <property type="match status" value="1"/>
</dbReference>
<protein>
    <submittedName>
        <fullName evidence="11">Spore germination protein</fullName>
    </submittedName>
</protein>
<dbReference type="Pfam" id="PF25198">
    <property type="entry name" value="Spore_GerAC_N"/>
    <property type="match status" value="1"/>
</dbReference>
<evidence type="ECO:0000256" key="6">
    <source>
        <dbReference type="ARBA" id="ARBA00023139"/>
    </source>
</evidence>
<dbReference type="HOGENOM" id="CLU_051140_0_1_9"/>
<dbReference type="InterPro" id="IPR046953">
    <property type="entry name" value="Spore_GerAC-like_C"/>
</dbReference>
<feature type="domain" description="Spore germination GerAC-like C-terminal" evidence="9">
    <location>
        <begin position="227"/>
        <end position="395"/>
    </location>
</feature>
<evidence type="ECO:0000256" key="8">
    <source>
        <dbReference type="SAM" id="SignalP"/>
    </source>
</evidence>
<feature type="chain" id="PRO_5039615639" evidence="8">
    <location>
        <begin position="25"/>
        <end position="399"/>
    </location>
</feature>
<evidence type="ECO:0000259" key="10">
    <source>
        <dbReference type="Pfam" id="PF25198"/>
    </source>
</evidence>
<comment type="subcellular location">
    <subcellularLocation>
        <location evidence="1">Membrane</location>
        <topology evidence="1">Lipid-anchor</topology>
    </subcellularLocation>
</comment>
<evidence type="ECO:0000256" key="4">
    <source>
        <dbReference type="ARBA" id="ARBA00022729"/>
    </source>
</evidence>
<feature type="signal peptide" evidence="8">
    <location>
        <begin position="1"/>
        <end position="24"/>
    </location>
</feature>
<reference evidence="12" key="1">
    <citation type="submission" date="2015-03" db="EMBL/GenBank/DDBJ databases">
        <authorList>
            <person name="Wibberg D."/>
        </authorList>
    </citation>
    <scope>NUCLEOTIDE SEQUENCE [LARGE SCALE GENOMIC DNA]</scope>
</reference>
<evidence type="ECO:0000256" key="2">
    <source>
        <dbReference type="ARBA" id="ARBA00007886"/>
    </source>
</evidence>
<organism evidence="11 12">
    <name type="scientific">Paenibacillus riograndensis SBR5</name>
    <dbReference type="NCBI Taxonomy" id="1073571"/>
    <lineage>
        <taxon>Bacteria</taxon>
        <taxon>Bacillati</taxon>
        <taxon>Bacillota</taxon>
        <taxon>Bacilli</taxon>
        <taxon>Bacillales</taxon>
        <taxon>Paenibacillaceae</taxon>
        <taxon>Paenibacillus</taxon>
        <taxon>Paenibacillus sonchi group</taxon>
    </lineage>
</organism>
<dbReference type="RefSeq" id="WP_020428692.1">
    <property type="nucleotide sequence ID" value="NZ_AGBD01000704.1"/>
</dbReference>
<gene>
    <name evidence="11" type="ORF">PRIO_3436</name>
</gene>
<dbReference type="EMBL" id="LN831776">
    <property type="protein sequence ID" value="CQR55839.1"/>
    <property type="molecule type" value="Genomic_DNA"/>
</dbReference>
<dbReference type="PATRIC" id="fig|1073571.4.peg.3668"/>
<evidence type="ECO:0000256" key="3">
    <source>
        <dbReference type="ARBA" id="ARBA00022544"/>
    </source>
</evidence>
<dbReference type="PANTHER" id="PTHR35789">
    <property type="entry name" value="SPORE GERMINATION PROTEIN B3"/>
    <property type="match status" value="1"/>
</dbReference>
<evidence type="ECO:0000259" key="9">
    <source>
        <dbReference type="Pfam" id="PF05504"/>
    </source>
</evidence>
<dbReference type="KEGG" id="pri:PRIO_3436"/>